<proteinExistence type="predicted"/>
<keyword evidence="4" id="KW-1185">Reference proteome</keyword>
<accession>A0ABX7BE96</accession>
<keyword evidence="1" id="KW-1133">Transmembrane helix</keyword>
<dbReference type="Pfam" id="PF07331">
    <property type="entry name" value="TctB"/>
    <property type="match status" value="1"/>
</dbReference>
<evidence type="ECO:0000313" key="4">
    <source>
        <dbReference type="Proteomes" id="UP000595197"/>
    </source>
</evidence>
<gene>
    <name evidence="3" type="ORF">IGS68_30040</name>
</gene>
<protein>
    <submittedName>
        <fullName evidence="3">Tripartite tricarboxylate transporter TctB family protein</fullName>
    </submittedName>
</protein>
<evidence type="ECO:0000256" key="1">
    <source>
        <dbReference type="SAM" id="Phobius"/>
    </source>
</evidence>
<feature type="domain" description="DUF1468" evidence="2">
    <location>
        <begin position="5"/>
        <end position="121"/>
    </location>
</feature>
<feature type="transmembrane region" description="Helical" evidence="1">
    <location>
        <begin position="91"/>
        <end position="119"/>
    </location>
</feature>
<dbReference type="RefSeq" id="WP_201081827.1">
    <property type="nucleotide sequence ID" value="NZ_CP067421.1"/>
</dbReference>
<feature type="transmembrane region" description="Helical" evidence="1">
    <location>
        <begin position="37"/>
        <end position="56"/>
    </location>
</feature>
<evidence type="ECO:0000259" key="2">
    <source>
        <dbReference type="Pfam" id="PF07331"/>
    </source>
</evidence>
<reference evidence="3" key="1">
    <citation type="submission" date="2021-02" db="EMBL/GenBank/DDBJ databases">
        <title>Skermanella TT6 skin isolate.</title>
        <authorList>
            <person name="Lee K."/>
            <person name="Ganzorig M."/>
        </authorList>
    </citation>
    <scope>NUCLEOTIDE SEQUENCE</scope>
    <source>
        <strain evidence="3">TT6</strain>
    </source>
</reference>
<sequence length="124" mass="13240">MSDRIFSVALLAITAIYAVMAISIEVPFQYEPLGPQAWPILLAIVVGICGVIVLVRPDAEPEWPPRTVLRRAVILLVGLVLYAVLLEPLGFMITTTLVCGTFALMLGAPKIPAVVFALVMGVPG</sequence>
<evidence type="ECO:0000313" key="3">
    <source>
        <dbReference type="EMBL" id="QQP92706.1"/>
    </source>
</evidence>
<name>A0ABX7BE96_9PROT</name>
<keyword evidence="3" id="KW-0614">Plasmid</keyword>
<dbReference type="Proteomes" id="UP000595197">
    <property type="component" value="Plasmid pTT6-1"/>
</dbReference>
<organism evidence="3 4">
    <name type="scientific">Skermanella cutis</name>
    <dbReference type="NCBI Taxonomy" id="2775420"/>
    <lineage>
        <taxon>Bacteria</taxon>
        <taxon>Pseudomonadati</taxon>
        <taxon>Pseudomonadota</taxon>
        <taxon>Alphaproteobacteria</taxon>
        <taxon>Rhodospirillales</taxon>
        <taxon>Azospirillaceae</taxon>
        <taxon>Skermanella</taxon>
    </lineage>
</organism>
<dbReference type="EMBL" id="CP067421">
    <property type="protein sequence ID" value="QQP92706.1"/>
    <property type="molecule type" value="Genomic_DNA"/>
</dbReference>
<keyword evidence="1" id="KW-0472">Membrane</keyword>
<feature type="transmembrane region" description="Helical" evidence="1">
    <location>
        <begin position="68"/>
        <end position="85"/>
    </location>
</feature>
<keyword evidence="1" id="KW-0812">Transmembrane</keyword>
<dbReference type="InterPro" id="IPR009936">
    <property type="entry name" value="DUF1468"/>
</dbReference>
<geneLocation type="plasmid" evidence="3 4">
    <name>pTT6-1</name>
</geneLocation>